<dbReference type="Proteomes" id="UP000488299">
    <property type="component" value="Unassembled WGS sequence"/>
</dbReference>
<keyword evidence="3" id="KW-1185">Reference proteome</keyword>
<gene>
    <name evidence="2" type="ORF">F5984_03485</name>
</gene>
<organism evidence="2 3">
    <name type="scientific">Rudanella paleaurantiibacter</name>
    <dbReference type="NCBI Taxonomy" id="2614655"/>
    <lineage>
        <taxon>Bacteria</taxon>
        <taxon>Pseudomonadati</taxon>
        <taxon>Bacteroidota</taxon>
        <taxon>Cytophagia</taxon>
        <taxon>Cytophagales</taxon>
        <taxon>Cytophagaceae</taxon>
        <taxon>Rudanella</taxon>
    </lineage>
</organism>
<accession>A0A7J5U613</accession>
<feature type="signal peptide" evidence="1">
    <location>
        <begin position="1"/>
        <end position="24"/>
    </location>
</feature>
<dbReference type="AlphaFoldDB" id="A0A7J5U613"/>
<feature type="chain" id="PRO_5029843454" evidence="1">
    <location>
        <begin position="25"/>
        <end position="307"/>
    </location>
</feature>
<reference evidence="2 3" key="1">
    <citation type="submission" date="2019-10" db="EMBL/GenBank/DDBJ databases">
        <title>Rudanella paleaurantiibacter sp. nov., isolated from sludge.</title>
        <authorList>
            <person name="Xu S.Q."/>
        </authorList>
    </citation>
    <scope>NUCLEOTIDE SEQUENCE [LARGE SCALE GENOMIC DNA]</scope>
    <source>
        <strain evidence="2 3">HX-22-17</strain>
    </source>
</reference>
<comment type="caution">
    <text evidence="2">The sequence shown here is derived from an EMBL/GenBank/DDBJ whole genome shotgun (WGS) entry which is preliminary data.</text>
</comment>
<evidence type="ECO:0000313" key="2">
    <source>
        <dbReference type="EMBL" id="KAB7733017.1"/>
    </source>
</evidence>
<dbReference type="Pfam" id="PF11751">
    <property type="entry name" value="PorP_SprF"/>
    <property type="match status" value="1"/>
</dbReference>
<name>A0A7J5U613_9BACT</name>
<evidence type="ECO:0000256" key="1">
    <source>
        <dbReference type="SAM" id="SignalP"/>
    </source>
</evidence>
<dbReference type="NCBIfam" id="TIGR03519">
    <property type="entry name" value="T9SS_PorP_fam"/>
    <property type="match status" value="1"/>
</dbReference>
<proteinExistence type="predicted"/>
<keyword evidence="1" id="KW-0732">Signal</keyword>
<protein>
    <submittedName>
        <fullName evidence="2">Type IX secretion system membrane protein PorP/SprF</fullName>
    </submittedName>
</protein>
<evidence type="ECO:0000313" key="3">
    <source>
        <dbReference type="Proteomes" id="UP000488299"/>
    </source>
</evidence>
<dbReference type="EMBL" id="WELI01000001">
    <property type="protein sequence ID" value="KAB7733017.1"/>
    <property type="molecule type" value="Genomic_DNA"/>
</dbReference>
<sequence length="307" mass="33628">MASVYQRIAFLLLLGCTLAVPAKAQKEVLYYQYQFNPMAINPAYAGNRETMHLTAMFRRKMFNLAQGQGFRGGGASPVTQSLAIDGAVADAKIGLGLQALNDRMSTFSTTGIYASAAYWMNLPNDASLSVGATGGVSFLPVGDLLTVVNKAFPSVGFGVYYQSDTFFGGVSMPEFIAKEYQLAGRTLFKSARPLFVQLGTKLEPVEDLLLYPSVLVTQAQGRPLGTDFNAKAWYREKVGVGLSYRRNSLGFTPLSYLQISGEYQLTNPIRLGITYNTQTPEAPVNTFQRGVVELLFRYTPNLEGFTF</sequence>
<dbReference type="InterPro" id="IPR019861">
    <property type="entry name" value="PorP/SprF_Bacteroidetes"/>
</dbReference>
<dbReference type="RefSeq" id="WP_152122799.1">
    <property type="nucleotide sequence ID" value="NZ_WELI01000001.1"/>
</dbReference>